<comment type="caution">
    <text evidence="1">The sequence shown here is derived from an EMBL/GenBank/DDBJ whole genome shotgun (WGS) entry which is preliminary data.</text>
</comment>
<accession>A0A0G0QN48</accession>
<evidence type="ECO:0000313" key="2">
    <source>
        <dbReference type="Proteomes" id="UP000034665"/>
    </source>
</evidence>
<reference evidence="1 2" key="1">
    <citation type="journal article" date="2015" name="Nature">
        <title>rRNA introns, odd ribosomes, and small enigmatic genomes across a large radiation of phyla.</title>
        <authorList>
            <person name="Brown C.T."/>
            <person name="Hug L.A."/>
            <person name="Thomas B.C."/>
            <person name="Sharon I."/>
            <person name="Castelle C.J."/>
            <person name="Singh A."/>
            <person name="Wilkins M.J."/>
            <person name="Williams K.H."/>
            <person name="Banfield J.F."/>
        </authorList>
    </citation>
    <scope>NUCLEOTIDE SEQUENCE [LARGE SCALE GENOMIC DNA]</scope>
</reference>
<sequence>DYMENSYKENGAIVYLNSEPFYRRSILYHVGRQGIPYEDLRGAKVYRKGNYFTAYVNNSSADKKVGKYSDNFNVVEKREFGTMIVFKLSPKESSIVAEEQAIKPQKKKKKVHTPGVPDRYTWNEIFNF</sequence>
<feature type="non-terminal residue" evidence="1">
    <location>
        <position position="1"/>
    </location>
</feature>
<organism evidence="1 2">
    <name type="scientific">Candidatus Wolfebacteria bacterium GW2011_GWC2_39_22</name>
    <dbReference type="NCBI Taxonomy" id="1619013"/>
    <lineage>
        <taxon>Bacteria</taxon>
        <taxon>Candidatus Wolfeibacteriota</taxon>
    </lineage>
</organism>
<proteinExistence type="predicted"/>
<dbReference type="EMBL" id="LBWR01000006">
    <property type="protein sequence ID" value="KKR11810.1"/>
    <property type="molecule type" value="Genomic_DNA"/>
</dbReference>
<dbReference type="AlphaFoldDB" id="A0A0G0QN48"/>
<name>A0A0G0QN48_9BACT</name>
<gene>
    <name evidence="1" type="ORF">UT41_C0006G0005</name>
</gene>
<dbReference type="Proteomes" id="UP000034665">
    <property type="component" value="Unassembled WGS sequence"/>
</dbReference>
<protein>
    <submittedName>
        <fullName evidence="1">Uncharacterized protein</fullName>
    </submittedName>
</protein>
<evidence type="ECO:0000313" key="1">
    <source>
        <dbReference type="EMBL" id="KKR11810.1"/>
    </source>
</evidence>